<comment type="cofactor">
    <cofactor evidence="1 9">
        <name>heme</name>
        <dbReference type="ChEBI" id="CHEBI:30413"/>
    </cofactor>
</comment>
<sequence>GQAFIFLLAGYDTVSTVMSFTLFLLAENPDCCSRLQQEIDEKLGKCMPTYENMQDLTYMDMCLNEAMRLYPIGFQLDRVCNEDIVVCGVHIPKGMTVSFPVFSIHRDPDIWPDPMKFDPDRFSPENKLQRHPYAHLPFGQGPRNCIGMRLALLEIKVALCAILQEMTPVVCSKTVSAVRLKFFQMTAEDGLWIKMADRRG</sequence>
<dbReference type="InterPro" id="IPR050705">
    <property type="entry name" value="Cytochrome_P450_3A"/>
</dbReference>
<evidence type="ECO:0000256" key="6">
    <source>
        <dbReference type="ARBA" id="ARBA00023004"/>
    </source>
</evidence>
<dbReference type="SUPFAM" id="SSF48264">
    <property type="entry name" value="Cytochrome P450"/>
    <property type="match status" value="1"/>
</dbReference>
<dbReference type="AlphaFoldDB" id="A0AAE1AJF6"/>
<evidence type="ECO:0000256" key="1">
    <source>
        <dbReference type="ARBA" id="ARBA00001971"/>
    </source>
</evidence>
<dbReference type="FunFam" id="1.10.630.10:FF:000182">
    <property type="entry name" value="Cytochrome P450 3A4"/>
    <property type="match status" value="1"/>
</dbReference>
<dbReference type="GO" id="GO:0020037">
    <property type="term" value="F:heme binding"/>
    <property type="evidence" value="ECO:0007669"/>
    <property type="project" value="InterPro"/>
</dbReference>
<evidence type="ECO:0000256" key="5">
    <source>
        <dbReference type="ARBA" id="ARBA00023002"/>
    </source>
</evidence>
<dbReference type="InterPro" id="IPR001128">
    <property type="entry name" value="Cyt_P450"/>
</dbReference>
<evidence type="ECO:0000256" key="2">
    <source>
        <dbReference type="ARBA" id="ARBA00010617"/>
    </source>
</evidence>
<evidence type="ECO:0000256" key="4">
    <source>
        <dbReference type="ARBA" id="ARBA00022723"/>
    </source>
</evidence>
<dbReference type="PANTHER" id="PTHR24302:SF15">
    <property type="entry name" value="FATTY-ACID PEROXYGENASE"/>
    <property type="match status" value="1"/>
</dbReference>
<name>A0AAE1AJF6_9GAST</name>
<keyword evidence="12" id="KW-1185">Reference proteome</keyword>
<dbReference type="EMBL" id="JAWDGP010001707">
    <property type="protein sequence ID" value="KAK3789005.1"/>
    <property type="molecule type" value="Genomic_DNA"/>
</dbReference>
<dbReference type="PRINTS" id="PR00463">
    <property type="entry name" value="EP450I"/>
</dbReference>
<dbReference type="Gene3D" id="1.10.630.10">
    <property type="entry name" value="Cytochrome P450"/>
    <property type="match status" value="1"/>
</dbReference>
<dbReference type="PANTHER" id="PTHR24302">
    <property type="entry name" value="CYTOCHROME P450 FAMILY 3"/>
    <property type="match status" value="1"/>
</dbReference>
<evidence type="ECO:0000256" key="8">
    <source>
        <dbReference type="ARBA" id="ARBA00043906"/>
    </source>
</evidence>
<feature type="binding site" description="axial binding residue" evidence="9">
    <location>
        <position position="145"/>
    </location>
    <ligand>
        <name>heme</name>
        <dbReference type="ChEBI" id="CHEBI:30413"/>
    </ligand>
    <ligandPart>
        <name>Fe</name>
        <dbReference type="ChEBI" id="CHEBI:18248"/>
    </ligandPart>
</feature>
<dbReference type="InterPro" id="IPR036396">
    <property type="entry name" value="Cyt_P450_sf"/>
</dbReference>
<keyword evidence="5 10" id="KW-0560">Oxidoreductase</keyword>
<keyword evidence="6 9" id="KW-0408">Iron</keyword>
<dbReference type="GO" id="GO:0005506">
    <property type="term" value="F:iron ion binding"/>
    <property type="evidence" value="ECO:0007669"/>
    <property type="project" value="InterPro"/>
</dbReference>
<dbReference type="Pfam" id="PF00067">
    <property type="entry name" value="p450"/>
    <property type="match status" value="1"/>
</dbReference>
<evidence type="ECO:0000256" key="3">
    <source>
        <dbReference type="ARBA" id="ARBA00022617"/>
    </source>
</evidence>
<dbReference type="PROSITE" id="PS00086">
    <property type="entry name" value="CYTOCHROME_P450"/>
    <property type="match status" value="1"/>
</dbReference>
<dbReference type="GO" id="GO:0008395">
    <property type="term" value="F:steroid hydroxylase activity"/>
    <property type="evidence" value="ECO:0007669"/>
    <property type="project" value="TreeGrafter"/>
</dbReference>
<dbReference type="InterPro" id="IPR017972">
    <property type="entry name" value="Cyt_P450_CS"/>
</dbReference>
<evidence type="ECO:0000256" key="10">
    <source>
        <dbReference type="RuleBase" id="RU000461"/>
    </source>
</evidence>
<accession>A0AAE1AJF6</accession>
<dbReference type="PRINTS" id="PR00385">
    <property type="entry name" value="P450"/>
</dbReference>
<evidence type="ECO:0000256" key="9">
    <source>
        <dbReference type="PIRSR" id="PIRSR602401-1"/>
    </source>
</evidence>
<dbReference type="Proteomes" id="UP001283361">
    <property type="component" value="Unassembled WGS sequence"/>
</dbReference>
<evidence type="ECO:0008006" key="13">
    <source>
        <dbReference type="Google" id="ProtNLM"/>
    </source>
</evidence>
<organism evidence="11 12">
    <name type="scientific">Elysia crispata</name>
    <name type="common">lettuce slug</name>
    <dbReference type="NCBI Taxonomy" id="231223"/>
    <lineage>
        <taxon>Eukaryota</taxon>
        <taxon>Metazoa</taxon>
        <taxon>Spiralia</taxon>
        <taxon>Lophotrochozoa</taxon>
        <taxon>Mollusca</taxon>
        <taxon>Gastropoda</taxon>
        <taxon>Heterobranchia</taxon>
        <taxon>Euthyneura</taxon>
        <taxon>Panpulmonata</taxon>
        <taxon>Sacoglossa</taxon>
        <taxon>Placobranchoidea</taxon>
        <taxon>Plakobranchidae</taxon>
        <taxon>Elysia</taxon>
    </lineage>
</organism>
<gene>
    <name evidence="11" type="ORF">RRG08_039613</name>
</gene>
<comment type="function">
    <text evidence="8">Cytochromes P450 are a group of heme-thiolate monooxygenases. They oxidize a variety of structurally unrelated compounds, including steroids, fatty acids, and xenobiotics.</text>
</comment>
<evidence type="ECO:0000313" key="12">
    <source>
        <dbReference type="Proteomes" id="UP001283361"/>
    </source>
</evidence>
<keyword evidence="3 9" id="KW-0349">Heme</keyword>
<dbReference type="GO" id="GO:0016705">
    <property type="term" value="F:oxidoreductase activity, acting on paired donors, with incorporation or reduction of molecular oxygen"/>
    <property type="evidence" value="ECO:0007669"/>
    <property type="project" value="InterPro"/>
</dbReference>
<keyword evidence="4 9" id="KW-0479">Metal-binding</keyword>
<reference evidence="11" key="1">
    <citation type="journal article" date="2023" name="G3 (Bethesda)">
        <title>A reference genome for the long-term kleptoplast-retaining sea slug Elysia crispata morphotype clarki.</title>
        <authorList>
            <person name="Eastman K.E."/>
            <person name="Pendleton A.L."/>
            <person name="Shaikh M.A."/>
            <person name="Suttiyut T."/>
            <person name="Ogas R."/>
            <person name="Tomko P."/>
            <person name="Gavelis G."/>
            <person name="Widhalm J.R."/>
            <person name="Wisecaver J.H."/>
        </authorList>
    </citation>
    <scope>NUCLEOTIDE SEQUENCE</scope>
    <source>
        <strain evidence="11">ECLA1</strain>
    </source>
</reference>
<protein>
    <recommendedName>
        <fullName evidence="13">Cytochrome P450</fullName>
    </recommendedName>
</protein>
<proteinExistence type="inferred from homology"/>
<evidence type="ECO:0000256" key="7">
    <source>
        <dbReference type="ARBA" id="ARBA00023033"/>
    </source>
</evidence>
<dbReference type="InterPro" id="IPR002401">
    <property type="entry name" value="Cyt_P450_E_grp-I"/>
</dbReference>
<comment type="similarity">
    <text evidence="2 10">Belongs to the cytochrome P450 family.</text>
</comment>
<evidence type="ECO:0000313" key="11">
    <source>
        <dbReference type="EMBL" id="KAK3789005.1"/>
    </source>
</evidence>
<feature type="non-terminal residue" evidence="11">
    <location>
        <position position="200"/>
    </location>
</feature>
<comment type="caution">
    <text evidence="11">The sequence shown here is derived from an EMBL/GenBank/DDBJ whole genome shotgun (WGS) entry which is preliminary data.</text>
</comment>
<keyword evidence="7 10" id="KW-0503">Monooxygenase</keyword>